<dbReference type="eggNOG" id="ENOG502SMWT">
    <property type="taxonomic scope" value="Eukaryota"/>
</dbReference>
<protein>
    <recommendedName>
        <fullName evidence="1">Tc1-like transposase DDE domain-containing protein</fullName>
    </recommendedName>
</protein>
<organism evidence="2 3">
    <name type="scientific">Phytophthora infestans (strain T30-4)</name>
    <name type="common">Potato late blight agent</name>
    <dbReference type="NCBI Taxonomy" id="403677"/>
    <lineage>
        <taxon>Eukaryota</taxon>
        <taxon>Sar</taxon>
        <taxon>Stramenopiles</taxon>
        <taxon>Oomycota</taxon>
        <taxon>Peronosporomycetes</taxon>
        <taxon>Peronosporales</taxon>
        <taxon>Peronosporaceae</taxon>
        <taxon>Phytophthora</taxon>
    </lineage>
</organism>
<dbReference type="OrthoDB" id="101976at2759"/>
<dbReference type="InterPro" id="IPR038717">
    <property type="entry name" value="Tc1-like_DDE_dom"/>
</dbReference>
<dbReference type="KEGG" id="pif:PITG_20267"/>
<name>D0P237_PHYIT</name>
<dbReference type="RefSeq" id="XP_002895637.1">
    <property type="nucleotide sequence ID" value="XM_002895591.1"/>
</dbReference>
<dbReference type="InterPro" id="IPR036397">
    <property type="entry name" value="RNaseH_sf"/>
</dbReference>
<dbReference type="GO" id="GO:0003676">
    <property type="term" value="F:nucleic acid binding"/>
    <property type="evidence" value="ECO:0007669"/>
    <property type="project" value="InterPro"/>
</dbReference>
<dbReference type="OMA" id="PCHCRAE"/>
<accession>D0P237</accession>
<dbReference type="Proteomes" id="UP000006643">
    <property type="component" value="Unassembled WGS sequence"/>
</dbReference>
<dbReference type="EMBL" id="DS028269">
    <property type="protein sequence ID" value="EEY55460.1"/>
    <property type="molecule type" value="Genomic_DNA"/>
</dbReference>
<reference evidence="3" key="1">
    <citation type="journal article" date="2009" name="Nature">
        <title>Genome sequence and analysis of the Irish potato famine pathogen Phytophthora infestans.</title>
        <authorList>
            <consortium name="The Broad Institute Genome Sequencing Platform"/>
            <person name="Haas B.J."/>
            <person name="Kamoun S."/>
            <person name="Zody M.C."/>
            <person name="Jiang R.H."/>
            <person name="Handsaker R.E."/>
            <person name="Cano L.M."/>
            <person name="Grabherr M."/>
            <person name="Kodira C.D."/>
            <person name="Raffaele S."/>
            <person name="Torto-Alalibo T."/>
            <person name="Bozkurt T.O."/>
            <person name="Ah-Fong A.M."/>
            <person name="Alvarado L."/>
            <person name="Anderson V.L."/>
            <person name="Armstrong M.R."/>
            <person name="Avrova A."/>
            <person name="Baxter L."/>
            <person name="Beynon J."/>
            <person name="Boevink P.C."/>
            <person name="Bollmann S.R."/>
            <person name="Bos J.I."/>
            <person name="Bulone V."/>
            <person name="Cai G."/>
            <person name="Cakir C."/>
            <person name="Carrington J.C."/>
            <person name="Chawner M."/>
            <person name="Conti L."/>
            <person name="Costanzo S."/>
            <person name="Ewan R."/>
            <person name="Fahlgren N."/>
            <person name="Fischbach M.A."/>
            <person name="Fugelstad J."/>
            <person name="Gilroy E.M."/>
            <person name="Gnerre S."/>
            <person name="Green P.J."/>
            <person name="Grenville-Briggs L.J."/>
            <person name="Griffith J."/>
            <person name="Grunwald N.J."/>
            <person name="Horn K."/>
            <person name="Horner N.R."/>
            <person name="Hu C.H."/>
            <person name="Huitema E."/>
            <person name="Jeong D.H."/>
            <person name="Jones A.M."/>
            <person name="Jones J.D."/>
            <person name="Jones R.W."/>
            <person name="Karlsson E.K."/>
            <person name="Kunjeti S.G."/>
            <person name="Lamour K."/>
            <person name="Liu Z."/>
            <person name="Ma L."/>
            <person name="Maclean D."/>
            <person name="Chibucos M.C."/>
            <person name="McDonald H."/>
            <person name="McWalters J."/>
            <person name="Meijer H.J."/>
            <person name="Morgan W."/>
            <person name="Morris P.F."/>
            <person name="Munro C.A."/>
            <person name="O'Neill K."/>
            <person name="Ospina-Giraldo M."/>
            <person name="Pinzon A."/>
            <person name="Pritchard L."/>
            <person name="Ramsahoye B."/>
            <person name="Ren Q."/>
            <person name="Restrepo S."/>
            <person name="Roy S."/>
            <person name="Sadanandom A."/>
            <person name="Savidor A."/>
            <person name="Schornack S."/>
            <person name="Schwartz D.C."/>
            <person name="Schumann U.D."/>
            <person name="Schwessinger B."/>
            <person name="Seyer L."/>
            <person name="Sharpe T."/>
            <person name="Silvar C."/>
            <person name="Song J."/>
            <person name="Studholme D.J."/>
            <person name="Sykes S."/>
            <person name="Thines M."/>
            <person name="van de Vondervoort P.J."/>
            <person name="Phuntumart V."/>
            <person name="Wawra S."/>
            <person name="Weide R."/>
            <person name="Win J."/>
            <person name="Young C."/>
            <person name="Zhou S."/>
            <person name="Fry W."/>
            <person name="Meyers B.C."/>
            <person name="van West P."/>
            <person name="Ristaino J."/>
            <person name="Govers F."/>
            <person name="Birch P.R."/>
            <person name="Whisson S.C."/>
            <person name="Judelson H.S."/>
            <person name="Nusbaum C."/>
        </authorList>
    </citation>
    <scope>NUCLEOTIDE SEQUENCE [LARGE SCALE GENOMIC DNA]</scope>
    <source>
        <strain evidence="3">T30-4</strain>
    </source>
</reference>
<evidence type="ECO:0000313" key="2">
    <source>
        <dbReference type="EMBL" id="EEY55460.1"/>
    </source>
</evidence>
<keyword evidence="3" id="KW-1185">Reference proteome</keyword>
<dbReference type="GeneID" id="9480298"/>
<dbReference type="HOGENOM" id="CLU_055211_0_1_1"/>
<proteinExistence type="predicted"/>
<dbReference type="Pfam" id="PF13358">
    <property type="entry name" value="DDE_3"/>
    <property type="match status" value="1"/>
</dbReference>
<gene>
    <name evidence="2" type="ORF">PITG_20267</name>
</gene>
<dbReference type="VEuPathDB" id="FungiDB:PITG_20267"/>
<dbReference type="Gene3D" id="3.30.420.10">
    <property type="entry name" value="Ribonuclease H-like superfamily/Ribonuclease H"/>
    <property type="match status" value="1"/>
</dbReference>
<dbReference type="AlphaFoldDB" id="D0P237"/>
<evidence type="ECO:0000259" key="1">
    <source>
        <dbReference type="Pfam" id="PF13358"/>
    </source>
</evidence>
<evidence type="ECO:0000313" key="3">
    <source>
        <dbReference type="Proteomes" id="UP000006643"/>
    </source>
</evidence>
<sequence>MHKKPQYMNTMTNKQKRRTYLAELQEYQAMGKIILYMDETNFNLWSTRTRGRSLRGRRAMKKVFAGGGQNMHVIACISENGLVYNETKFVTNRHANTNDFIRSLLRHIRDASELTLADVVLVLDNTPCHCRAESSLLKAFMRENRRQILGVPPGVTMKDHRQYFLQTAANQYLPEVTTAASCRKFYRHTPYNVDPFMYT</sequence>
<feature type="domain" description="Tc1-like transposase DDE" evidence="1">
    <location>
        <begin position="34"/>
        <end position="133"/>
    </location>
</feature>
<dbReference type="InParanoid" id="D0P237"/>